<keyword evidence="4" id="KW-1185">Reference proteome</keyword>
<evidence type="ECO:0000256" key="2">
    <source>
        <dbReference type="SAM" id="MobiDB-lite"/>
    </source>
</evidence>
<dbReference type="OrthoDB" id="309779at2759"/>
<reference evidence="3" key="1">
    <citation type="submission" date="2021-01" db="EMBL/GenBank/DDBJ databases">
        <authorList>
            <consortium name="Genoscope - CEA"/>
            <person name="William W."/>
        </authorList>
    </citation>
    <scope>NUCLEOTIDE SEQUENCE</scope>
</reference>
<name>A0A8S1VU70_9CILI</name>
<evidence type="ECO:0000256" key="1">
    <source>
        <dbReference type="SAM" id="Coils"/>
    </source>
</evidence>
<sequence length="337" mass="39280">MSASPLTRVQASAFTNGSALRIKSKQPQIQYQMDQISPLKSTEENEQSPSKIINIYANSAIYNNQITFTSVNNRGNSEDDKILKTNTYSQMAPDEADRAYCERQRIIKDQIKKTKDKAKQKPKEFYESKQTTIKNAIKKQQIDSSTAQSQLIDLSRSSQNFRRKSIDQPPQTQIKPIKNKVNILKQQFHQQLQNKKQQLLNDIAKLDQEIVMEQERKPVQIVQKKTQQNRNSQGSKPVYDQRQQNKKIVESEQKLKQTVNTYRNLNTSQNLKISPRNSPKSAKPKPKVRSQSQEIKECNDPLKNSREDLNLRLLRMNEKYNMILEQSNKFRTHFQQI</sequence>
<gene>
    <name evidence="3" type="ORF">PPENT_87.1.T0720171</name>
</gene>
<feature type="region of interest" description="Disordered" evidence="2">
    <location>
        <begin position="221"/>
        <end position="245"/>
    </location>
</feature>
<keyword evidence="1" id="KW-0175">Coiled coil</keyword>
<feature type="compositionally biased region" description="Polar residues" evidence="2">
    <location>
        <begin position="223"/>
        <end position="235"/>
    </location>
</feature>
<proteinExistence type="predicted"/>
<dbReference type="Proteomes" id="UP000689195">
    <property type="component" value="Unassembled WGS sequence"/>
</dbReference>
<evidence type="ECO:0000313" key="4">
    <source>
        <dbReference type="Proteomes" id="UP000689195"/>
    </source>
</evidence>
<dbReference type="EMBL" id="CAJJDO010000072">
    <property type="protein sequence ID" value="CAD8179695.1"/>
    <property type="molecule type" value="Genomic_DNA"/>
</dbReference>
<accession>A0A8S1VU70</accession>
<protein>
    <submittedName>
        <fullName evidence="3">Uncharacterized protein</fullName>
    </submittedName>
</protein>
<feature type="region of interest" description="Disordered" evidence="2">
    <location>
        <begin position="260"/>
        <end position="301"/>
    </location>
</feature>
<organism evidence="3 4">
    <name type="scientific">Paramecium pentaurelia</name>
    <dbReference type="NCBI Taxonomy" id="43138"/>
    <lineage>
        <taxon>Eukaryota</taxon>
        <taxon>Sar</taxon>
        <taxon>Alveolata</taxon>
        <taxon>Ciliophora</taxon>
        <taxon>Intramacronucleata</taxon>
        <taxon>Oligohymenophorea</taxon>
        <taxon>Peniculida</taxon>
        <taxon>Parameciidae</taxon>
        <taxon>Paramecium</taxon>
    </lineage>
</organism>
<feature type="compositionally biased region" description="Polar residues" evidence="2">
    <location>
        <begin position="260"/>
        <end position="280"/>
    </location>
</feature>
<dbReference type="AlphaFoldDB" id="A0A8S1VU70"/>
<evidence type="ECO:0000313" key="3">
    <source>
        <dbReference type="EMBL" id="CAD8179695.1"/>
    </source>
</evidence>
<feature type="coiled-coil region" evidence="1">
    <location>
        <begin position="189"/>
        <end position="216"/>
    </location>
</feature>
<comment type="caution">
    <text evidence="3">The sequence shown here is derived from an EMBL/GenBank/DDBJ whole genome shotgun (WGS) entry which is preliminary data.</text>
</comment>